<dbReference type="GeneID" id="31758658"/>
<evidence type="ECO:0000313" key="1">
    <source>
        <dbReference type="EMBL" id="CAK00079.1"/>
    </source>
</evidence>
<dbReference type="AlphaFoldDB" id="Q17W97"/>
<dbReference type="KEGG" id="hac:Hac_1341"/>
<organism evidence="1 2">
    <name type="scientific">Helicobacter acinonychis (strain Sheeba)</name>
    <dbReference type="NCBI Taxonomy" id="382638"/>
    <lineage>
        <taxon>Bacteria</taxon>
        <taxon>Pseudomonadati</taxon>
        <taxon>Campylobacterota</taxon>
        <taxon>Epsilonproteobacteria</taxon>
        <taxon>Campylobacterales</taxon>
        <taxon>Helicobacteraceae</taxon>
        <taxon>Helicobacter</taxon>
    </lineage>
</organism>
<sequence>MKFSTQPLSNNELKRLAPSLFTAEPYYEASDKYHFISTIDIIEEIRFHAWYPVAVSEASVRNEDKEGYQQHYVRFRYLDDFLRPSENCVELLLFNSHDRSKCFTISAGVFRFVCANGLVVADEVFESYQIKHIGEKANGVAVAIPSIVQAKDKIMDKISTFSQITLTEQDKISFAS</sequence>
<gene>
    <name evidence="1" type="primary">Hac prophage I orf7</name>
    <name evidence="1" type="ordered locus">Hac_1341</name>
</gene>
<accession>Q17W97</accession>
<name>Q17W97_HELAH</name>
<dbReference type="Proteomes" id="UP000000775">
    <property type="component" value="Chromosome"/>
</dbReference>
<dbReference type="InterPro" id="IPR026325">
    <property type="entry name" value="DUF932"/>
</dbReference>
<evidence type="ECO:0008006" key="3">
    <source>
        <dbReference type="Google" id="ProtNLM"/>
    </source>
</evidence>
<dbReference type="EMBL" id="AM260522">
    <property type="protein sequence ID" value="CAK00079.1"/>
    <property type="molecule type" value="Genomic_DNA"/>
</dbReference>
<proteinExistence type="predicted"/>
<dbReference type="Pfam" id="PF06067">
    <property type="entry name" value="DUF932"/>
    <property type="match status" value="1"/>
</dbReference>
<dbReference type="eggNOG" id="ENOG502Z7MD">
    <property type="taxonomic scope" value="Bacteria"/>
</dbReference>
<protein>
    <recommendedName>
        <fullName evidence="3">DUF932 domain-containing protein</fullName>
    </recommendedName>
</protein>
<dbReference type="HOGENOM" id="CLU_059317_1_0_7"/>
<keyword evidence="2" id="KW-1185">Reference proteome</keyword>
<dbReference type="RefSeq" id="WP_011578169.1">
    <property type="nucleotide sequence ID" value="NC_008229.1"/>
</dbReference>
<evidence type="ECO:0000313" key="2">
    <source>
        <dbReference type="Proteomes" id="UP000000775"/>
    </source>
</evidence>
<reference evidence="1 2" key="1">
    <citation type="journal article" date="2006" name="PLoS Genet.">
        <title>Who ate whom? Adaptive Helicobacter genomic changes that accompanied a host jump from early humans to large felines.</title>
        <authorList>
            <person name="Eppinger M."/>
            <person name="Baar C."/>
            <person name="Linz B."/>
            <person name="Raddatz G."/>
            <person name="Lanz C."/>
            <person name="Keller H."/>
            <person name="Morelli G."/>
            <person name="Gressmann H."/>
            <person name="Achtman M."/>
            <person name="Schuster S.C."/>
        </authorList>
    </citation>
    <scope>NUCLEOTIDE SEQUENCE [LARGE SCALE GENOMIC DNA]</scope>
    <source>
        <strain evidence="1 2">Sheeba</strain>
    </source>
</reference>